<evidence type="ECO:0000313" key="3">
    <source>
        <dbReference type="EMBL" id="TWW07858.1"/>
    </source>
</evidence>
<evidence type="ECO:0000256" key="1">
    <source>
        <dbReference type="SAM" id="SignalP"/>
    </source>
</evidence>
<feature type="non-terminal residue" evidence="3">
    <location>
        <position position="98"/>
    </location>
</feature>
<feature type="signal peptide" evidence="1">
    <location>
        <begin position="1"/>
        <end position="21"/>
    </location>
</feature>
<dbReference type="Proteomes" id="UP000321083">
    <property type="component" value="Unassembled WGS sequence"/>
</dbReference>
<reference evidence="3 4" key="2">
    <citation type="submission" date="2019-08" db="EMBL/GenBank/DDBJ databases">
        <authorList>
            <person name="Henke P."/>
        </authorList>
    </citation>
    <scope>NUCLEOTIDE SEQUENCE [LARGE SCALE GENOMIC DNA]</scope>
    <source>
        <strain evidence="3">Phe10_nw2017</strain>
    </source>
</reference>
<keyword evidence="1" id="KW-0732">Signal</keyword>
<dbReference type="Gene3D" id="2.60.120.560">
    <property type="entry name" value="Exo-inulinase, domain 1"/>
    <property type="match status" value="1"/>
</dbReference>
<evidence type="ECO:0000259" key="2">
    <source>
        <dbReference type="Pfam" id="PF06439"/>
    </source>
</evidence>
<evidence type="ECO:0000313" key="4">
    <source>
        <dbReference type="Proteomes" id="UP000321083"/>
    </source>
</evidence>
<feature type="domain" description="3-keto-alpha-glucoside-1,2-lyase/3-keto-2-hydroxy-glucal hydratase" evidence="2">
    <location>
        <begin position="27"/>
        <end position="87"/>
    </location>
</feature>
<dbReference type="GO" id="GO:0016787">
    <property type="term" value="F:hydrolase activity"/>
    <property type="evidence" value="ECO:0007669"/>
    <property type="project" value="InterPro"/>
</dbReference>
<dbReference type="AlphaFoldDB" id="A0A5C6LZQ1"/>
<sequence length="98" mass="10872">MLRTVLLLTAALLSLTTPAFAADKDGEWKTMFDGKSLEGWKASENRDSWKVVDGNLVCHGPRSHLFYSAEKDVFKNFEFECEVMTTPPAATPAFTSTP</sequence>
<keyword evidence="4" id="KW-1185">Reference proteome</keyword>
<dbReference type="EMBL" id="SRHE01000978">
    <property type="protein sequence ID" value="TWW07858.1"/>
    <property type="molecule type" value="Genomic_DNA"/>
</dbReference>
<organism evidence="3 4">
    <name type="scientific">Planctomyces bekefii</name>
    <dbReference type="NCBI Taxonomy" id="1653850"/>
    <lineage>
        <taxon>Bacteria</taxon>
        <taxon>Pseudomonadati</taxon>
        <taxon>Planctomycetota</taxon>
        <taxon>Planctomycetia</taxon>
        <taxon>Planctomycetales</taxon>
        <taxon>Planctomycetaceae</taxon>
        <taxon>Planctomyces</taxon>
    </lineage>
</organism>
<name>A0A5C6LZQ1_9PLAN</name>
<feature type="chain" id="PRO_5023129520" description="3-keto-alpha-glucoside-1,2-lyase/3-keto-2-hydroxy-glucal hydratase domain-containing protein" evidence="1">
    <location>
        <begin position="22"/>
        <end position="98"/>
    </location>
</feature>
<protein>
    <recommendedName>
        <fullName evidence="2">3-keto-alpha-glucoside-1,2-lyase/3-keto-2-hydroxy-glucal hydratase domain-containing protein</fullName>
    </recommendedName>
</protein>
<accession>A0A5C6LZQ1</accession>
<comment type="caution">
    <text evidence="3">The sequence shown here is derived from an EMBL/GenBank/DDBJ whole genome shotgun (WGS) entry which is preliminary data.</text>
</comment>
<dbReference type="Pfam" id="PF06439">
    <property type="entry name" value="3keto-disac_hyd"/>
    <property type="match status" value="1"/>
</dbReference>
<reference evidence="3 4" key="1">
    <citation type="submission" date="2019-08" db="EMBL/GenBank/DDBJ databases">
        <title>100 year-old enigma solved: identification of Planctomyces bekefii, the type genus and species of the phylum Planctomycetes.</title>
        <authorList>
            <person name="Svetlana D.N."/>
            <person name="Overmann J."/>
        </authorList>
    </citation>
    <scope>NUCLEOTIDE SEQUENCE [LARGE SCALE GENOMIC DNA]</scope>
    <source>
        <strain evidence="3">Phe10_nw2017</strain>
    </source>
</reference>
<gene>
    <name evidence="3" type="ORF">E3A20_30140</name>
</gene>
<proteinExistence type="predicted"/>
<dbReference type="InterPro" id="IPR010496">
    <property type="entry name" value="AL/BT2_dom"/>
</dbReference>